<evidence type="ECO:0000313" key="2">
    <source>
        <dbReference type="EMBL" id="SVA51740.1"/>
    </source>
</evidence>
<keyword evidence="1" id="KW-1133">Transmembrane helix</keyword>
<feature type="non-terminal residue" evidence="2">
    <location>
        <position position="448"/>
    </location>
</feature>
<gene>
    <name evidence="2" type="ORF">METZ01_LOCUS104594</name>
</gene>
<evidence type="ECO:0000256" key="1">
    <source>
        <dbReference type="SAM" id="Phobius"/>
    </source>
</evidence>
<organism evidence="2">
    <name type="scientific">marine metagenome</name>
    <dbReference type="NCBI Taxonomy" id="408172"/>
    <lineage>
        <taxon>unclassified sequences</taxon>
        <taxon>metagenomes</taxon>
        <taxon>ecological metagenomes</taxon>
    </lineage>
</organism>
<keyword evidence="1" id="KW-0812">Transmembrane</keyword>
<dbReference type="InterPro" id="IPR027560">
    <property type="entry name" value="PEFG-CTERM"/>
</dbReference>
<dbReference type="AlphaFoldDB" id="A0A381WGT7"/>
<name>A0A381WGT7_9ZZZZ</name>
<feature type="transmembrane region" description="Helical" evidence="1">
    <location>
        <begin position="429"/>
        <end position="447"/>
    </location>
</feature>
<keyword evidence="1" id="KW-0472">Membrane</keyword>
<protein>
    <recommendedName>
        <fullName evidence="3">PEFG-CTERM sorting domain-containing protein</fullName>
    </recommendedName>
</protein>
<feature type="non-terminal residue" evidence="2">
    <location>
        <position position="1"/>
    </location>
</feature>
<reference evidence="2" key="1">
    <citation type="submission" date="2018-05" db="EMBL/GenBank/DDBJ databases">
        <authorList>
            <person name="Lanie J.A."/>
            <person name="Ng W.-L."/>
            <person name="Kazmierczak K.M."/>
            <person name="Andrzejewski T.M."/>
            <person name="Davidsen T.M."/>
            <person name="Wayne K.J."/>
            <person name="Tettelin H."/>
            <person name="Glass J.I."/>
            <person name="Rusch D."/>
            <person name="Podicherti R."/>
            <person name="Tsui H.-C.T."/>
            <person name="Winkler M.E."/>
        </authorList>
    </citation>
    <scope>NUCLEOTIDE SEQUENCE</scope>
</reference>
<evidence type="ECO:0008006" key="3">
    <source>
        <dbReference type="Google" id="ProtNLM"/>
    </source>
</evidence>
<sequence>MKVLFFLIPVILFVLITPTLVSAEVYIPDNEYVGFYDHDGVYTVIGGIKNTEIYPVTPTITVTVHDGNNIFSNDYVFSSVMPQQMLPMKIKLPQITSDSPKLEPYAITYDLTGYEFKGGYVLYNDSLVLHSDGTMTGQIKNSGDETFYDFRIYALIKDKNEMILDVATSQKFDVMYPDEILDFKMIPNPKIADRIHLYSCFAFGGDEIFPLNAERNDEKFTFRYQSGAWFTDGEFNQEGTDLNMYALNSWHLDMNASLEFPQSSIHEDLEVYLDGKKYAEGQPIHEKIERLQSLDEMGNWHLYFTVPNFYQGDVTIKGFMHPDGTVSVPEELDLSSMVMTELTSGEITGIIANTSENSIIFNLETDDSGILSMTTSDFLIRPFSDGSFFVLVNGEQIENVKFENKILSIPYTSEAETIEVYGSYVVPEFGTIAILIFAVAIISIIVVS</sequence>
<accession>A0A381WGT7</accession>
<proteinExistence type="predicted"/>
<dbReference type="EMBL" id="UINC01011772">
    <property type="protein sequence ID" value="SVA51740.1"/>
    <property type="molecule type" value="Genomic_DNA"/>
</dbReference>
<dbReference type="NCBIfam" id="TIGR04296">
    <property type="entry name" value="PEFG-CTERM"/>
    <property type="match status" value="1"/>
</dbReference>